<keyword evidence="2" id="KW-0808">Transferase</keyword>
<dbReference type="InterPro" id="IPR051199">
    <property type="entry name" value="LPS_LOS_Heptosyltrfase"/>
</dbReference>
<dbReference type="SUPFAM" id="SSF53756">
    <property type="entry name" value="UDP-Glycosyltransferase/glycogen phosphorylase"/>
    <property type="match status" value="1"/>
</dbReference>
<evidence type="ECO:0000313" key="4">
    <source>
        <dbReference type="Proteomes" id="UP001162741"/>
    </source>
</evidence>
<organism evidence="3 4">
    <name type="scientific">Chitinophaga horti</name>
    <dbReference type="NCBI Taxonomy" id="2920382"/>
    <lineage>
        <taxon>Bacteria</taxon>
        <taxon>Pseudomonadati</taxon>
        <taxon>Bacteroidota</taxon>
        <taxon>Chitinophagia</taxon>
        <taxon>Chitinophagales</taxon>
        <taxon>Chitinophagaceae</taxon>
        <taxon>Chitinophaga</taxon>
    </lineage>
</organism>
<sequence length="340" mass="37717">MATVALKTIVAMRFSALGDAAMTIPVMRKVLEANPGIQIVFVSNRNWEALCLGIPRLHFHPADLKGAHKDLKGLYRLFKELRTAYKVDAVADLHNVLRSKVVRTLFRLTGVPVKSIDKGRAEKKALTRKEHKELKQLTSTVERYALVFRQLGYECTLDALKPEKQPQIIQKGEKKWVGIAPFATYREKMYPLEKMEDAIAALWKKGTADLLLFGGGKSETAMLKELAARYPGVQVVAGRFSLAEELSVISQLDVMVSMDSANMHLASLFAVPVVSVWGATHPYAGFMGYGQSESNAVQIDLYCRPCSVFGNKPCYRGDHACMENLPSAAIVKQVEEICSL</sequence>
<dbReference type="CDD" id="cd03789">
    <property type="entry name" value="GT9_LPS_heptosyltransferase"/>
    <property type="match status" value="1"/>
</dbReference>
<dbReference type="EMBL" id="CP107006">
    <property type="protein sequence ID" value="UYQ93778.1"/>
    <property type="molecule type" value="Genomic_DNA"/>
</dbReference>
<dbReference type="Pfam" id="PF01075">
    <property type="entry name" value="Glyco_transf_9"/>
    <property type="match status" value="1"/>
</dbReference>
<dbReference type="PANTHER" id="PTHR30160">
    <property type="entry name" value="TETRAACYLDISACCHARIDE 4'-KINASE-RELATED"/>
    <property type="match status" value="1"/>
</dbReference>
<dbReference type="Proteomes" id="UP001162741">
    <property type="component" value="Chromosome"/>
</dbReference>
<dbReference type="PANTHER" id="PTHR30160:SF22">
    <property type="entry name" value="LIPOPOLYSACCHARIDE CORE BIOSYNTHESIS PROTEIN"/>
    <property type="match status" value="1"/>
</dbReference>
<name>A0ABY6J2I2_9BACT</name>
<accession>A0ABY6J2I2</accession>
<reference evidence="3" key="1">
    <citation type="submission" date="2022-10" db="EMBL/GenBank/DDBJ databases">
        <title>Chitinophaga sp. nov., isolated from soil.</title>
        <authorList>
            <person name="Jeon C.O."/>
        </authorList>
    </citation>
    <scope>NUCLEOTIDE SEQUENCE</scope>
    <source>
        <strain evidence="3">R8</strain>
    </source>
</reference>
<gene>
    <name evidence="3" type="ORF">MKQ68_01540</name>
</gene>
<dbReference type="InterPro" id="IPR002201">
    <property type="entry name" value="Glyco_trans_9"/>
</dbReference>
<evidence type="ECO:0000256" key="2">
    <source>
        <dbReference type="ARBA" id="ARBA00022679"/>
    </source>
</evidence>
<evidence type="ECO:0000256" key="1">
    <source>
        <dbReference type="ARBA" id="ARBA00022676"/>
    </source>
</evidence>
<dbReference type="Gene3D" id="3.40.50.2000">
    <property type="entry name" value="Glycogen Phosphorylase B"/>
    <property type="match status" value="2"/>
</dbReference>
<keyword evidence="4" id="KW-1185">Reference proteome</keyword>
<protein>
    <submittedName>
        <fullName evidence="3">Glycosyltransferase family 9 protein</fullName>
    </submittedName>
</protein>
<evidence type="ECO:0000313" key="3">
    <source>
        <dbReference type="EMBL" id="UYQ93778.1"/>
    </source>
</evidence>
<proteinExistence type="predicted"/>
<keyword evidence="1" id="KW-0328">Glycosyltransferase</keyword>
<dbReference type="RefSeq" id="WP_264281786.1">
    <property type="nucleotide sequence ID" value="NZ_CP107006.1"/>
</dbReference>